<keyword evidence="7 12" id="KW-0863">Zinc-finger</keyword>
<dbReference type="FunFam" id="3.40.1360.10:FF:000002">
    <property type="entry name" value="DNA primase"/>
    <property type="match status" value="1"/>
</dbReference>
<evidence type="ECO:0000256" key="12">
    <source>
        <dbReference type="HAMAP-Rule" id="MF_00974"/>
    </source>
</evidence>
<evidence type="ECO:0000256" key="5">
    <source>
        <dbReference type="ARBA" id="ARBA00022705"/>
    </source>
</evidence>
<dbReference type="PANTHER" id="PTHR30313:SF2">
    <property type="entry name" value="DNA PRIMASE"/>
    <property type="match status" value="1"/>
</dbReference>
<dbReference type="GO" id="GO:0003899">
    <property type="term" value="F:DNA-directed RNA polymerase activity"/>
    <property type="evidence" value="ECO:0007669"/>
    <property type="project" value="UniProtKB-UniRule"/>
</dbReference>
<evidence type="ECO:0000256" key="7">
    <source>
        <dbReference type="ARBA" id="ARBA00022771"/>
    </source>
</evidence>
<evidence type="ECO:0000256" key="11">
    <source>
        <dbReference type="ARBA" id="ARBA00023163"/>
    </source>
</evidence>
<dbReference type="Pfam" id="PF13662">
    <property type="entry name" value="Toprim_4"/>
    <property type="match status" value="1"/>
</dbReference>
<dbReference type="EMBL" id="VTOU01000003">
    <property type="protein sequence ID" value="TZG25985.1"/>
    <property type="molecule type" value="Genomic_DNA"/>
</dbReference>
<dbReference type="InterPro" id="IPR036977">
    <property type="entry name" value="DNA_primase_Znf_CHC2"/>
</dbReference>
<evidence type="ECO:0000256" key="13">
    <source>
        <dbReference type="PIRNR" id="PIRNR002811"/>
    </source>
</evidence>
<dbReference type="GO" id="GO:0003677">
    <property type="term" value="F:DNA binding"/>
    <property type="evidence" value="ECO:0007669"/>
    <property type="project" value="UniProtKB-KW"/>
</dbReference>
<keyword evidence="11 12" id="KW-0804">Transcription</keyword>
<keyword evidence="3 12" id="KW-0808">Transferase</keyword>
<keyword evidence="6 12" id="KW-0479">Metal-binding</keyword>
<sequence length="603" mass="66726">MSLSPQFLDEIRARTTLSTLIGKSVKLTKAGREYKACCPFHNEKSPSFYVNDDKGFYHCFGCSAHGDAIRFLTESQGLPFIDAVKELAAAAGMEMPAPDPRAAERHERELGLHEVTGAAERWFVDQLGGIEGAEARAYLKRRGIDEALQKAFGIGFAPDSRGKLKAALKQYGDGPLVETGMLIQVEGKEPYDRFRGRVMIPIRDQRGRTIAFGGRILDTGEPKYLNSPETPLFDKGRSLFNIDRAGPASRKADRIIVVEGYMDVIALAKAGIDEAVAPLGTALTEGQMERLWRLADAPILCFDGDKAGQKAALRAAQRAFPILQPGKSLGFITLPGGQDPDDFLKANGRDAFEAYLARPRSIIDIVWDAEAADIDSANPDDRANLRFKLDEFAATCPNQIIAAEYKRAFRDMFYEQFGWKKQERVAIANATLRTKATEQTPLPEMFMRALLIGLSRQPQLIGKHAEEIAQLEIEDKELSNWHRAIFNAAITRPGLDSDAMESILDSLKLTARQRRGIQAELPYSFLKPGTPSEDASMQLSGMIEQLSRGQAIREEWNRLEAQLVADLSEADYQAVESALKTLRLAEAELRERGYKISGISAEG</sequence>
<feature type="domain" description="Toprim" evidence="15">
    <location>
        <begin position="253"/>
        <end position="335"/>
    </location>
</feature>
<dbReference type="RefSeq" id="WP_149522792.1">
    <property type="nucleotide sequence ID" value="NZ_VTOU01000003.1"/>
</dbReference>
<dbReference type="EC" id="2.7.7.101" evidence="12"/>
<dbReference type="PIRSF" id="PIRSF002811">
    <property type="entry name" value="DnaG"/>
    <property type="match status" value="1"/>
</dbReference>
<accession>A0A5D9C7F5</accession>
<feature type="zinc finger region" description="CHC2-type" evidence="12 14">
    <location>
        <begin position="38"/>
        <end position="62"/>
    </location>
</feature>
<keyword evidence="9" id="KW-0460">Magnesium</keyword>
<dbReference type="InterPro" id="IPR030846">
    <property type="entry name" value="DnaG_bac"/>
</dbReference>
<evidence type="ECO:0000256" key="6">
    <source>
        <dbReference type="ARBA" id="ARBA00022723"/>
    </source>
</evidence>
<evidence type="ECO:0000256" key="8">
    <source>
        <dbReference type="ARBA" id="ARBA00022833"/>
    </source>
</evidence>
<dbReference type="GO" id="GO:0005737">
    <property type="term" value="C:cytoplasm"/>
    <property type="evidence" value="ECO:0007669"/>
    <property type="project" value="TreeGrafter"/>
</dbReference>
<dbReference type="InterPro" id="IPR002694">
    <property type="entry name" value="Znf_CHC2"/>
</dbReference>
<keyword evidence="1 12" id="KW-0240">DNA-directed RNA polymerase</keyword>
<dbReference type="InterPro" id="IPR037068">
    <property type="entry name" value="DNA_primase_core_N_sf"/>
</dbReference>
<evidence type="ECO:0000256" key="2">
    <source>
        <dbReference type="ARBA" id="ARBA00022515"/>
    </source>
</evidence>
<evidence type="ECO:0000313" key="16">
    <source>
        <dbReference type="EMBL" id="TZG25985.1"/>
    </source>
</evidence>
<dbReference type="InterPro" id="IPR050219">
    <property type="entry name" value="DnaG_primase"/>
</dbReference>
<dbReference type="Pfam" id="PF08275">
    <property type="entry name" value="DNAG_N"/>
    <property type="match status" value="1"/>
</dbReference>
<evidence type="ECO:0000256" key="1">
    <source>
        <dbReference type="ARBA" id="ARBA00022478"/>
    </source>
</evidence>
<dbReference type="CDD" id="cd03364">
    <property type="entry name" value="TOPRIM_DnaG_primases"/>
    <property type="match status" value="1"/>
</dbReference>
<dbReference type="GO" id="GO:0008270">
    <property type="term" value="F:zinc ion binding"/>
    <property type="evidence" value="ECO:0007669"/>
    <property type="project" value="UniProtKB-UniRule"/>
</dbReference>
<dbReference type="NCBIfam" id="TIGR01391">
    <property type="entry name" value="dnaG"/>
    <property type="match status" value="1"/>
</dbReference>
<dbReference type="InterPro" id="IPR006295">
    <property type="entry name" value="DNA_primase_DnaG"/>
</dbReference>
<dbReference type="GO" id="GO:0000428">
    <property type="term" value="C:DNA-directed RNA polymerase complex"/>
    <property type="evidence" value="ECO:0007669"/>
    <property type="project" value="UniProtKB-KW"/>
</dbReference>
<dbReference type="InterPro" id="IPR013264">
    <property type="entry name" value="DNAG_N"/>
</dbReference>
<dbReference type="Gene3D" id="3.90.980.10">
    <property type="entry name" value="DNA primase, catalytic core, N-terminal domain"/>
    <property type="match status" value="1"/>
</dbReference>
<dbReference type="SUPFAM" id="SSF57783">
    <property type="entry name" value="Zinc beta-ribbon"/>
    <property type="match status" value="1"/>
</dbReference>
<dbReference type="Pfam" id="PF01807">
    <property type="entry name" value="Zn_ribbon_DnaG"/>
    <property type="match status" value="1"/>
</dbReference>
<dbReference type="InterPro" id="IPR034151">
    <property type="entry name" value="TOPRIM_DnaG_bac"/>
</dbReference>
<evidence type="ECO:0000256" key="3">
    <source>
        <dbReference type="ARBA" id="ARBA00022679"/>
    </source>
</evidence>
<organism evidence="16 17">
    <name type="scientific">Sphingomonas montanisoli</name>
    <dbReference type="NCBI Taxonomy" id="2606412"/>
    <lineage>
        <taxon>Bacteria</taxon>
        <taxon>Pseudomonadati</taxon>
        <taxon>Pseudomonadota</taxon>
        <taxon>Alphaproteobacteria</taxon>
        <taxon>Sphingomonadales</taxon>
        <taxon>Sphingomonadaceae</taxon>
        <taxon>Sphingomonas</taxon>
    </lineage>
</organism>
<keyword evidence="5 12" id="KW-0235">DNA replication</keyword>
<protein>
    <recommendedName>
        <fullName evidence="12 13">DNA primase</fullName>
        <ecNumber evidence="12">2.7.7.101</ecNumber>
    </recommendedName>
</protein>
<dbReference type="GO" id="GO:0006269">
    <property type="term" value="P:DNA replication, synthesis of primer"/>
    <property type="evidence" value="ECO:0007669"/>
    <property type="project" value="UniProtKB-UniRule"/>
</dbReference>
<dbReference type="AlphaFoldDB" id="A0A5D9C7F5"/>
<comment type="similarity">
    <text evidence="12 13">Belongs to the DnaG primase family.</text>
</comment>
<comment type="domain">
    <text evidence="12">Contains an N-terminal zinc-binding domain, a central core domain that contains the primase activity, and a C-terminal DnaB-binding domain.</text>
</comment>
<comment type="function">
    <text evidence="12 13">RNA polymerase that catalyzes the synthesis of short RNA molecules used as primers for DNA polymerase during DNA replication.</text>
</comment>
<dbReference type="SMART" id="SM00400">
    <property type="entry name" value="ZnF_CHCC"/>
    <property type="match status" value="1"/>
</dbReference>
<comment type="cofactor">
    <cofactor evidence="12 13 14">
        <name>Zn(2+)</name>
        <dbReference type="ChEBI" id="CHEBI:29105"/>
    </cofactor>
    <text evidence="12 13 14">Binds 1 zinc ion per monomer.</text>
</comment>
<dbReference type="InterPro" id="IPR006171">
    <property type="entry name" value="TOPRIM_dom"/>
</dbReference>
<evidence type="ECO:0000259" key="15">
    <source>
        <dbReference type="PROSITE" id="PS50880"/>
    </source>
</evidence>
<evidence type="ECO:0000256" key="10">
    <source>
        <dbReference type="ARBA" id="ARBA00023125"/>
    </source>
</evidence>
<keyword evidence="2 12" id="KW-0639">Primosome</keyword>
<dbReference type="PROSITE" id="PS50880">
    <property type="entry name" value="TOPRIM"/>
    <property type="match status" value="1"/>
</dbReference>
<dbReference type="Proteomes" id="UP000322077">
    <property type="component" value="Unassembled WGS sequence"/>
</dbReference>
<keyword evidence="4 12" id="KW-0548">Nucleotidyltransferase</keyword>
<evidence type="ECO:0000313" key="17">
    <source>
        <dbReference type="Proteomes" id="UP000322077"/>
    </source>
</evidence>
<dbReference type="PANTHER" id="PTHR30313">
    <property type="entry name" value="DNA PRIMASE"/>
    <property type="match status" value="1"/>
</dbReference>
<reference evidence="16 17" key="1">
    <citation type="submission" date="2019-08" db="EMBL/GenBank/DDBJ databases">
        <authorList>
            <person name="Wang G."/>
            <person name="Xu Z."/>
        </authorList>
    </citation>
    <scope>NUCLEOTIDE SEQUENCE [LARGE SCALE GENOMIC DNA]</scope>
    <source>
        <strain evidence="16 17">ZX</strain>
    </source>
</reference>
<proteinExistence type="inferred from homology"/>
<name>A0A5D9C7F5_9SPHN</name>
<dbReference type="FunFam" id="3.90.580.10:FF:000001">
    <property type="entry name" value="DNA primase"/>
    <property type="match status" value="1"/>
</dbReference>
<dbReference type="GO" id="GO:1990077">
    <property type="term" value="C:primosome complex"/>
    <property type="evidence" value="ECO:0007669"/>
    <property type="project" value="UniProtKB-KW"/>
</dbReference>
<dbReference type="SMART" id="SM00493">
    <property type="entry name" value="TOPRIM"/>
    <property type="match status" value="1"/>
</dbReference>
<gene>
    <name evidence="12" type="primary">dnaG</name>
    <name evidence="16" type="ORF">FYJ91_13525</name>
</gene>
<comment type="catalytic activity">
    <reaction evidence="12">
        <text>ssDNA + n NTP = ssDNA/pppN(pN)n-1 hybrid + (n-1) diphosphate.</text>
        <dbReference type="EC" id="2.7.7.101"/>
    </reaction>
</comment>
<evidence type="ECO:0000256" key="9">
    <source>
        <dbReference type="ARBA" id="ARBA00022842"/>
    </source>
</evidence>
<dbReference type="SUPFAM" id="SSF56731">
    <property type="entry name" value="DNA primase core"/>
    <property type="match status" value="1"/>
</dbReference>
<keyword evidence="8 12" id="KW-0862">Zinc</keyword>
<comment type="caution">
    <text evidence="16">The sequence shown here is derived from an EMBL/GenBank/DDBJ whole genome shotgun (WGS) entry which is preliminary data.</text>
</comment>
<dbReference type="Gene3D" id="3.90.580.10">
    <property type="entry name" value="Zinc finger, CHC2-type domain"/>
    <property type="match status" value="1"/>
</dbReference>
<keyword evidence="17" id="KW-1185">Reference proteome</keyword>
<comment type="subunit">
    <text evidence="12">Monomer. Interacts with DnaB.</text>
</comment>
<evidence type="ECO:0000256" key="4">
    <source>
        <dbReference type="ARBA" id="ARBA00022695"/>
    </source>
</evidence>
<dbReference type="HAMAP" id="MF_00974">
    <property type="entry name" value="DNA_primase_DnaG"/>
    <property type="match status" value="1"/>
</dbReference>
<evidence type="ECO:0000256" key="14">
    <source>
        <dbReference type="PIRSR" id="PIRSR002811-1"/>
    </source>
</evidence>
<dbReference type="Gene3D" id="3.40.1360.10">
    <property type="match status" value="1"/>
</dbReference>
<keyword evidence="10 12" id="KW-0238">DNA-binding</keyword>